<reference evidence="3" key="1">
    <citation type="submission" date="2022-11" db="UniProtKB">
        <authorList>
            <consortium name="WormBaseParasite"/>
        </authorList>
    </citation>
    <scope>IDENTIFICATION</scope>
</reference>
<dbReference type="InterPro" id="IPR000560">
    <property type="entry name" value="His_Pase_clade-2"/>
</dbReference>
<dbReference type="AlphaFoldDB" id="A0A914CP61"/>
<dbReference type="Gene3D" id="3.40.50.1240">
    <property type="entry name" value="Phosphoglycerate mutase-like"/>
    <property type="match status" value="1"/>
</dbReference>
<dbReference type="GO" id="GO:0016791">
    <property type="term" value="F:phosphatase activity"/>
    <property type="evidence" value="ECO:0007669"/>
    <property type="project" value="UniProtKB-ARBA"/>
</dbReference>
<proteinExistence type="predicted"/>
<dbReference type="Pfam" id="PF09782">
    <property type="entry name" value="NDUF_B6"/>
    <property type="match status" value="1"/>
</dbReference>
<organism evidence="2 3">
    <name type="scientific">Acrobeloides nanus</name>
    <dbReference type="NCBI Taxonomy" id="290746"/>
    <lineage>
        <taxon>Eukaryota</taxon>
        <taxon>Metazoa</taxon>
        <taxon>Ecdysozoa</taxon>
        <taxon>Nematoda</taxon>
        <taxon>Chromadorea</taxon>
        <taxon>Rhabditida</taxon>
        <taxon>Tylenchina</taxon>
        <taxon>Cephalobomorpha</taxon>
        <taxon>Cephaloboidea</taxon>
        <taxon>Cephalobidae</taxon>
        <taxon>Acrobeloides</taxon>
    </lineage>
</organism>
<evidence type="ECO:0000313" key="3">
    <source>
        <dbReference type="WBParaSite" id="ACRNAN_scaffold1293.g33132.t1"/>
    </source>
</evidence>
<sequence length="630" mass="73747">MSLELHMADERARTAGLSPAEREWRMKWIKDQHLHADEPIHVDAVHRQLNPVRVLYRKPWDNLYKHFLRPSFGVYYGTLSRILLPKLLMVYFALCTFHYYNKYEAKGWEKHRGIRSRPIKSTMESYDESEAQYPGINERARYQASKYGYSYPDFAKRLDHIGDSIEEYFVLFVNGYINYGLMKQSRLVNYLILVTLIFLIYYFWFLEDNVEIGVEKIRNIIFDEFCQFLERPLSGDEGGIKDPFKFRGLLVLFRHGERSPLIPYTSKSSPDCSPFHETDRRSFDSYMNLIDELNYYIAVDPMFSNFPRYPSRSTCEIGHLTAEGALQLVRLGNFLRRRYENSNLFNSLNHNISATSSVYPRTFQSALAFISSFVDLRKKPVRLNASNTTYFCTNDDCTCSAMKQIRVDFEKERSDYWYKNTSSILRQHVLDNLAPILGLSTIKHPLDFIDVVLGRHACRRLPLPCRRGNCLTSNDVEHMTQEESETYKQLFKHSKTMRKLFVVEATGVLRHAYSIIQKLRKNSKGDQIQILSGHDISIEPLIFTLNLKHRVPPHYASRFVIEVYELPKNFQISDETIFMRVLLNGVDQTFRLPFCQPLFKGLCAAHRFEKFINDDLLKISGLTTFSEICA</sequence>
<keyword evidence="1" id="KW-0812">Transmembrane</keyword>
<evidence type="ECO:0000256" key="1">
    <source>
        <dbReference type="SAM" id="Phobius"/>
    </source>
</evidence>
<dbReference type="Pfam" id="PF00328">
    <property type="entry name" value="His_Phos_2"/>
    <property type="match status" value="1"/>
</dbReference>
<keyword evidence="1" id="KW-0472">Membrane</keyword>
<dbReference type="InterPro" id="IPR029033">
    <property type="entry name" value="His_PPase_superfam"/>
</dbReference>
<feature type="transmembrane region" description="Helical" evidence="1">
    <location>
        <begin position="187"/>
        <end position="206"/>
    </location>
</feature>
<protein>
    <submittedName>
        <fullName evidence="3">NADH dehydrogenase [ubiquinone] 1 beta subcomplex subunit 6</fullName>
    </submittedName>
</protein>
<dbReference type="SUPFAM" id="SSF53254">
    <property type="entry name" value="Phosphoglycerate mutase-like"/>
    <property type="match status" value="1"/>
</dbReference>
<dbReference type="WBParaSite" id="ACRNAN_scaffold1293.g33132.t1">
    <property type="protein sequence ID" value="ACRNAN_scaffold1293.g33132.t1"/>
    <property type="gene ID" value="ACRNAN_scaffold1293.g33132"/>
</dbReference>
<dbReference type="InterPro" id="IPR019174">
    <property type="entry name" value="NADH_DH_b-subcmplx_su6"/>
</dbReference>
<dbReference type="GO" id="GO:0006120">
    <property type="term" value="P:mitochondrial electron transport, NADH to ubiquinone"/>
    <property type="evidence" value="ECO:0007669"/>
    <property type="project" value="InterPro"/>
</dbReference>
<keyword evidence="1" id="KW-1133">Transmembrane helix</keyword>
<evidence type="ECO:0000313" key="2">
    <source>
        <dbReference type="Proteomes" id="UP000887540"/>
    </source>
</evidence>
<dbReference type="GO" id="GO:0005739">
    <property type="term" value="C:mitochondrion"/>
    <property type="evidence" value="ECO:0007669"/>
    <property type="project" value="GOC"/>
</dbReference>
<name>A0A914CP61_9BILA</name>
<accession>A0A914CP61</accession>
<feature type="transmembrane region" description="Helical" evidence="1">
    <location>
        <begin position="82"/>
        <end position="100"/>
    </location>
</feature>
<keyword evidence="2" id="KW-1185">Reference proteome</keyword>
<dbReference type="Proteomes" id="UP000887540">
    <property type="component" value="Unplaced"/>
</dbReference>
<dbReference type="PANTHER" id="PTHR21106">
    <property type="entry name" value="NADH DEHYDROGENASE [UBIQUINONE] 1 BETA SUBCOMPLEX SUBUNIT 6"/>
    <property type="match status" value="1"/>
</dbReference>
<dbReference type="PANTHER" id="PTHR21106:SF2">
    <property type="entry name" value="NADH DEHYDROGENASE [UBIQUINONE] 1 BETA SUBCOMPLEX SUBUNIT 6"/>
    <property type="match status" value="1"/>
</dbReference>